<protein>
    <submittedName>
        <fullName evidence="1">Class I SAM-dependent methyltransferase</fullName>
    </submittedName>
</protein>
<dbReference type="Proteomes" id="UP001229955">
    <property type="component" value="Chromosome"/>
</dbReference>
<evidence type="ECO:0000313" key="2">
    <source>
        <dbReference type="EMBL" id="WKW14513.1"/>
    </source>
</evidence>
<dbReference type="Pfam" id="PF13489">
    <property type="entry name" value="Methyltransf_23"/>
    <property type="match status" value="1"/>
</dbReference>
<dbReference type="RefSeq" id="WP_367887301.1">
    <property type="nucleotide sequence ID" value="NZ_CP130612.1"/>
</dbReference>
<evidence type="ECO:0000313" key="1">
    <source>
        <dbReference type="EMBL" id="WKW11603.1"/>
    </source>
</evidence>
<keyword evidence="1" id="KW-0489">Methyltransferase</keyword>
<accession>A0AA49JTF5</accession>
<dbReference type="Gene3D" id="3.40.50.150">
    <property type="entry name" value="Vaccinia Virus protein VP39"/>
    <property type="match status" value="1"/>
</dbReference>
<name>A0AA49JTF5_9BACT</name>
<accession>A0AA49JZ57</accession>
<dbReference type="KEGG" id="pspc:Strain318_000858"/>
<keyword evidence="1" id="KW-0808">Transferase</keyword>
<dbReference type="SUPFAM" id="SSF53335">
    <property type="entry name" value="S-adenosyl-L-methionine-dependent methyltransferases"/>
    <property type="match status" value="1"/>
</dbReference>
<dbReference type="GO" id="GO:0032259">
    <property type="term" value="P:methylation"/>
    <property type="evidence" value="ECO:0007669"/>
    <property type="project" value="UniProtKB-KW"/>
</dbReference>
<dbReference type="CDD" id="cd02440">
    <property type="entry name" value="AdoMet_MTases"/>
    <property type="match status" value="1"/>
</dbReference>
<gene>
    <name evidence="1" type="ORF">Strain138_000858</name>
    <name evidence="2" type="ORF">Strain318_000858</name>
</gene>
<dbReference type="InterPro" id="IPR029063">
    <property type="entry name" value="SAM-dependent_MTases_sf"/>
</dbReference>
<dbReference type="EMBL" id="CP130612">
    <property type="protein sequence ID" value="WKW11603.1"/>
    <property type="molecule type" value="Genomic_DNA"/>
</dbReference>
<keyword evidence="3" id="KW-1185">Reference proteome</keyword>
<sequence length="199" mass="22058">MPKTYDREYYEQWYHDPSRRVITPAAVARKVRLVLGIAEALLERPVRSVLDVGCGEGAWREHLRRERPSIRYTGVESSEYVIERFGRTRDIRRGSFGTLASLPLDGPYDMIVVCDVLQYVPDAELGPGLAAVAALLGGVAYLEAYAKEDAIEGDRAAWHERSAGEYLARFGAAGLVGVGMHCYVGEALRENTAALERRG</sequence>
<dbReference type="EMBL" id="CP130613">
    <property type="protein sequence ID" value="WKW14513.1"/>
    <property type="molecule type" value="Genomic_DNA"/>
</dbReference>
<reference evidence="1" key="1">
    <citation type="submission" date="2023-07" db="EMBL/GenBank/DDBJ databases">
        <authorList>
            <person name="Haufschild T."/>
            <person name="Kallscheuer N."/>
            <person name="Hammer J."/>
            <person name="Kohn T."/>
            <person name="Kabuu M."/>
            <person name="Jogler M."/>
            <person name="Wohfarth N."/>
            <person name="Heuer A."/>
            <person name="Rohde M."/>
            <person name="van Teeseling M.C.F."/>
            <person name="Jogler C."/>
        </authorList>
    </citation>
    <scope>NUCLEOTIDE SEQUENCE</scope>
    <source>
        <strain evidence="1">Strain 138</strain>
        <strain evidence="2">Strain 318</strain>
    </source>
</reference>
<dbReference type="AlphaFoldDB" id="A0AA49JTF5"/>
<dbReference type="GO" id="GO:0008168">
    <property type="term" value="F:methyltransferase activity"/>
    <property type="evidence" value="ECO:0007669"/>
    <property type="project" value="UniProtKB-KW"/>
</dbReference>
<proteinExistence type="predicted"/>
<evidence type="ECO:0000313" key="3">
    <source>
        <dbReference type="Proteomes" id="UP001229955"/>
    </source>
</evidence>
<organism evidence="1">
    <name type="scientific">Pseudogemmatithrix spongiicola</name>
    <dbReference type="NCBI Taxonomy" id="3062599"/>
    <lineage>
        <taxon>Bacteria</taxon>
        <taxon>Pseudomonadati</taxon>
        <taxon>Gemmatimonadota</taxon>
        <taxon>Gemmatimonadia</taxon>
        <taxon>Gemmatimonadales</taxon>
        <taxon>Gemmatimonadaceae</taxon>
        <taxon>Pseudogemmatithrix</taxon>
    </lineage>
</organism>